<dbReference type="InterPro" id="IPR016186">
    <property type="entry name" value="C-type_lectin-like/link_sf"/>
</dbReference>
<dbReference type="Gene3D" id="3.10.100.10">
    <property type="entry name" value="Mannose-Binding Protein A, subunit A"/>
    <property type="match status" value="1"/>
</dbReference>
<organism evidence="1 2">
    <name type="scientific">Dimorphilus gyrociliatus</name>
    <dbReference type="NCBI Taxonomy" id="2664684"/>
    <lineage>
        <taxon>Eukaryota</taxon>
        <taxon>Metazoa</taxon>
        <taxon>Spiralia</taxon>
        <taxon>Lophotrochozoa</taxon>
        <taxon>Annelida</taxon>
        <taxon>Polychaeta</taxon>
        <taxon>Polychaeta incertae sedis</taxon>
        <taxon>Dinophilidae</taxon>
        <taxon>Dimorphilus</taxon>
    </lineage>
</organism>
<accession>A0A7I8VQP4</accession>
<sequence>MARFEFLNYLPEYIPLSDYSHLKVLEENTKISLGFKNSTSLLSTSVFWVGLNAILRENRTIFQMDSSTWKNSVSLEFKDQQFNSEKCLVIDIQTEVLSNYNCSEKVDVLCYRPQYGFWGKWEMINLCSEEGYRPNELTSEEYSNE</sequence>
<evidence type="ECO:0000313" key="2">
    <source>
        <dbReference type="Proteomes" id="UP000549394"/>
    </source>
</evidence>
<dbReference type="SUPFAM" id="SSF56436">
    <property type="entry name" value="C-type lectin-like"/>
    <property type="match status" value="1"/>
</dbReference>
<evidence type="ECO:0000313" key="1">
    <source>
        <dbReference type="EMBL" id="CAD5118614.1"/>
    </source>
</evidence>
<reference evidence="1 2" key="1">
    <citation type="submission" date="2020-08" db="EMBL/GenBank/DDBJ databases">
        <authorList>
            <person name="Hejnol A."/>
        </authorList>
    </citation>
    <scope>NUCLEOTIDE SEQUENCE [LARGE SCALE GENOMIC DNA]</scope>
</reference>
<name>A0A7I8VQP4_9ANNE</name>
<dbReference type="AlphaFoldDB" id="A0A7I8VQP4"/>
<proteinExistence type="predicted"/>
<gene>
    <name evidence="1" type="ORF">DGYR_LOCUS6965</name>
</gene>
<keyword evidence="2" id="KW-1185">Reference proteome</keyword>
<comment type="caution">
    <text evidence="1">The sequence shown here is derived from an EMBL/GenBank/DDBJ whole genome shotgun (WGS) entry which is preliminary data.</text>
</comment>
<dbReference type="InterPro" id="IPR016187">
    <property type="entry name" value="CTDL_fold"/>
</dbReference>
<dbReference type="Proteomes" id="UP000549394">
    <property type="component" value="Unassembled WGS sequence"/>
</dbReference>
<protein>
    <submittedName>
        <fullName evidence="1">Uncharacterized protein</fullName>
    </submittedName>
</protein>
<dbReference type="EMBL" id="CAJFCJ010000009">
    <property type="protein sequence ID" value="CAD5118614.1"/>
    <property type="molecule type" value="Genomic_DNA"/>
</dbReference>